<proteinExistence type="predicted"/>
<evidence type="ECO:0000313" key="1">
    <source>
        <dbReference type="EMBL" id="EXC17563.1"/>
    </source>
</evidence>
<sequence length="82" mass="9056">MSFQAPGMSSSTSRRVVFDPVAIRLLTQCSNYGDNRSIADIGIRSGYRPVLWSDTGIYNSTWMPAIPVDNRPVAVWIPIGIL</sequence>
<name>W9RYG8_9ROSA</name>
<reference evidence="2" key="1">
    <citation type="submission" date="2013-01" db="EMBL/GenBank/DDBJ databases">
        <title>Draft Genome Sequence of a Mulberry Tree, Morus notabilis C.K. Schneid.</title>
        <authorList>
            <person name="He N."/>
            <person name="Zhao S."/>
        </authorList>
    </citation>
    <scope>NUCLEOTIDE SEQUENCE</scope>
</reference>
<evidence type="ECO:0000313" key="2">
    <source>
        <dbReference type="Proteomes" id="UP000030645"/>
    </source>
</evidence>
<dbReference type="EMBL" id="KE345815">
    <property type="protein sequence ID" value="EXC17563.1"/>
    <property type="molecule type" value="Genomic_DNA"/>
</dbReference>
<gene>
    <name evidence="1" type="ORF">L484_012354</name>
</gene>
<dbReference type="Proteomes" id="UP000030645">
    <property type="component" value="Unassembled WGS sequence"/>
</dbReference>
<accession>W9RYG8</accession>
<organism evidence="1 2">
    <name type="scientific">Morus notabilis</name>
    <dbReference type="NCBI Taxonomy" id="981085"/>
    <lineage>
        <taxon>Eukaryota</taxon>
        <taxon>Viridiplantae</taxon>
        <taxon>Streptophyta</taxon>
        <taxon>Embryophyta</taxon>
        <taxon>Tracheophyta</taxon>
        <taxon>Spermatophyta</taxon>
        <taxon>Magnoliopsida</taxon>
        <taxon>eudicotyledons</taxon>
        <taxon>Gunneridae</taxon>
        <taxon>Pentapetalae</taxon>
        <taxon>rosids</taxon>
        <taxon>fabids</taxon>
        <taxon>Rosales</taxon>
        <taxon>Moraceae</taxon>
        <taxon>Moreae</taxon>
        <taxon>Morus</taxon>
    </lineage>
</organism>
<dbReference type="AlphaFoldDB" id="W9RYG8"/>
<protein>
    <submittedName>
        <fullName evidence="1">Uncharacterized protein</fullName>
    </submittedName>
</protein>
<keyword evidence="2" id="KW-1185">Reference proteome</keyword>